<dbReference type="EMBL" id="CAJVQB010051490">
    <property type="protein sequence ID" value="CAG8835446.1"/>
    <property type="molecule type" value="Genomic_DNA"/>
</dbReference>
<reference evidence="1 2" key="1">
    <citation type="submission" date="2021-06" db="EMBL/GenBank/DDBJ databases">
        <authorList>
            <person name="Kallberg Y."/>
            <person name="Tangrot J."/>
            <person name="Rosling A."/>
        </authorList>
    </citation>
    <scope>NUCLEOTIDE SEQUENCE [LARGE SCALE GENOMIC DNA]</scope>
    <source>
        <strain evidence="1 2">120-4 pot B 10/14</strain>
    </source>
</reference>
<sequence length="101" mass="12326">MLNLKSIELMSTSRATTDMRYLLKIKKQRYKQLEIFNEAYDEIHSTHEYLYPRYYEVELLKEYIQNNEIDRKYARKNALNQLEGNINNLNSIQYREAIKEI</sequence>
<keyword evidence="2" id="KW-1185">Reference proteome</keyword>
<feature type="non-terminal residue" evidence="1">
    <location>
        <position position="1"/>
    </location>
</feature>
<evidence type="ECO:0000313" key="1">
    <source>
        <dbReference type="EMBL" id="CAG8835446.1"/>
    </source>
</evidence>
<proteinExistence type="predicted"/>
<gene>
    <name evidence="1" type="ORF">GMARGA_LOCUS32576</name>
</gene>
<accession>A0ABN7WLY6</accession>
<comment type="caution">
    <text evidence="1">The sequence shown here is derived from an EMBL/GenBank/DDBJ whole genome shotgun (WGS) entry which is preliminary data.</text>
</comment>
<dbReference type="Proteomes" id="UP000789901">
    <property type="component" value="Unassembled WGS sequence"/>
</dbReference>
<feature type="non-terminal residue" evidence="1">
    <location>
        <position position="101"/>
    </location>
</feature>
<protein>
    <submittedName>
        <fullName evidence="1">40576_t:CDS:1</fullName>
    </submittedName>
</protein>
<evidence type="ECO:0000313" key="2">
    <source>
        <dbReference type="Proteomes" id="UP000789901"/>
    </source>
</evidence>
<name>A0ABN7WLY6_GIGMA</name>
<organism evidence="1 2">
    <name type="scientific">Gigaspora margarita</name>
    <dbReference type="NCBI Taxonomy" id="4874"/>
    <lineage>
        <taxon>Eukaryota</taxon>
        <taxon>Fungi</taxon>
        <taxon>Fungi incertae sedis</taxon>
        <taxon>Mucoromycota</taxon>
        <taxon>Glomeromycotina</taxon>
        <taxon>Glomeromycetes</taxon>
        <taxon>Diversisporales</taxon>
        <taxon>Gigasporaceae</taxon>
        <taxon>Gigaspora</taxon>
    </lineage>
</organism>